<accession>A0A8J2PYY9</accession>
<sequence>MLRIKTLSRVAIFSILLTFLSAFLGLRWYNSALDFNLMPILRGKP</sequence>
<gene>
    <name evidence="2" type="ORF">AFUS01_LOCUS37133</name>
</gene>
<keyword evidence="3" id="KW-1185">Reference proteome</keyword>
<keyword evidence="1" id="KW-1133">Transmembrane helix</keyword>
<dbReference type="AlphaFoldDB" id="A0A8J2PYY9"/>
<evidence type="ECO:0000313" key="2">
    <source>
        <dbReference type="EMBL" id="CAG7827130.1"/>
    </source>
</evidence>
<name>A0A8J2PYY9_9HEXA</name>
<evidence type="ECO:0000256" key="1">
    <source>
        <dbReference type="SAM" id="Phobius"/>
    </source>
</evidence>
<evidence type="ECO:0000313" key="3">
    <source>
        <dbReference type="Proteomes" id="UP000708208"/>
    </source>
</evidence>
<comment type="caution">
    <text evidence="2">The sequence shown here is derived from an EMBL/GenBank/DDBJ whole genome shotgun (WGS) entry which is preliminary data.</text>
</comment>
<dbReference type="Proteomes" id="UP000708208">
    <property type="component" value="Unassembled WGS sequence"/>
</dbReference>
<feature type="transmembrane region" description="Helical" evidence="1">
    <location>
        <begin position="7"/>
        <end position="29"/>
    </location>
</feature>
<protein>
    <submittedName>
        <fullName evidence="2">Uncharacterized protein</fullName>
    </submittedName>
</protein>
<keyword evidence="1" id="KW-0812">Transmembrane</keyword>
<proteinExistence type="predicted"/>
<keyword evidence="1" id="KW-0472">Membrane</keyword>
<reference evidence="2" key="1">
    <citation type="submission" date="2021-06" db="EMBL/GenBank/DDBJ databases">
        <authorList>
            <person name="Hodson N. C."/>
            <person name="Mongue J. A."/>
            <person name="Jaron S. K."/>
        </authorList>
    </citation>
    <scope>NUCLEOTIDE SEQUENCE</scope>
</reference>
<dbReference type="EMBL" id="CAJVCH010542367">
    <property type="protein sequence ID" value="CAG7827130.1"/>
    <property type="molecule type" value="Genomic_DNA"/>
</dbReference>
<feature type="non-terminal residue" evidence="2">
    <location>
        <position position="45"/>
    </location>
</feature>
<organism evidence="2 3">
    <name type="scientific">Allacma fusca</name>
    <dbReference type="NCBI Taxonomy" id="39272"/>
    <lineage>
        <taxon>Eukaryota</taxon>
        <taxon>Metazoa</taxon>
        <taxon>Ecdysozoa</taxon>
        <taxon>Arthropoda</taxon>
        <taxon>Hexapoda</taxon>
        <taxon>Collembola</taxon>
        <taxon>Symphypleona</taxon>
        <taxon>Sminthuridae</taxon>
        <taxon>Allacma</taxon>
    </lineage>
</organism>